<dbReference type="AlphaFoldDB" id="A0A9W8S6W9"/>
<proteinExistence type="predicted"/>
<reference evidence="2" key="1">
    <citation type="submission" date="2022-09" db="EMBL/GenBank/DDBJ databases">
        <title>Fusarium specimens isolated from Avocado Roots.</title>
        <authorList>
            <person name="Stajich J."/>
            <person name="Roper C."/>
            <person name="Heimlech-Rivalta G."/>
        </authorList>
    </citation>
    <scope>NUCLEOTIDE SEQUENCE</scope>
    <source>
        <strain evidence="2">CF00136</strain>
    </source>
</reference>
<name>A0A9W8S6W9_9HYPO</name>
<sequence>MSSKVVRDETPVSTELASNAQELEPRSVNDLQEYRACETVIPQRFKDTWDQTRQASDWQYHDERNRLIKWPEGDHRREAALIKLEKKYLEKGAKHSDKKAAAWVPVLQSLKDKKSHIIQRIISTGKNAEKYEADYRIPEAGHWISFPVWNTNNDLSDNFNGTPVPITWTSSNTTFTATYYKITCWFGNMVFDQVPAEAPPTGPEENPTRESAQKPLPPKRLDQTAKKPQGDKPRSRTSNRREVRISDKKLARNTSAKANKNGENTASPVKKWQASARLLPFGSYFRMLPIRVQLTRTSGETDLFIAAEFIERRYQGAPHLRGLHLKDKCAPDTKWTHMLIDQAFHYGQDADSPSYRYLVYHPFIQTRNIPQKAFADSSLFTALNSAAASAAASKAVTIAAGGAVAKAILKVVVNAKTHPLRRFKSLLGDPRLYDIPHQMAAWEAKWNEQEQDLRPQIISFKEKLKLDLELATSQLADILRDSAATESQEQDATMTQEVVEATDDLECKSHFIIKTGGHHKAIVTSIEKQLGAQKTDQKTPSDPPPCAGKTREFVERWRKRRAAKGLTPSCSV</sequence>
<feature type="compositionally biased region" description="Polar residues" evidence="1">
    <location>
        <begin position="11"/>
        <end position="21"/>
    </location>
</feature>
<evidence type="ECO:0000313" key="3">
    <source>
        <dbReference type="Proteomes" id="UP001152049"/>
    </source>
</evidence>
<feature type="region of interest" description="Disordered" evidence="1">
    <location>
        <begin position="195"/>
        <end position="269"/>
    </location>
</feature>
<accession>A0A9W8S6W9</accession>
<feature type="region of interest" description="Disordered" evidence="1">
    <location>
        <begin position="1"/>
        <end position="24"/>
    </location>
</feature>
<organism evidence="2 3">
    <name type="scientific">Fusarium torreyae</name>
    <dbReference type="NCBI Taxonomy" id="1237075"/>
    <lineage>
        <taxon>Eukaryota</taxon>
        <taxon>Fungi</taxon>
        <taxon>Dikarya</taxon>
        <taxon>Ascomycota</taxon>
        <taxon>Pezizomycotina</taxon>
        <taxon>Sordariomycetes</taxon>
        <taxon>Hypocreomycetidae</taxon>
        <taxon>Hypocreales</taxon>
        <taxon>Nectriaceae</taxon>
        <taxon>Fusarium</taxon>
    </lineage>
</organism>
<evidence type="ECO:0000256" key="1">
    <source>
        <dbReference type="SAM" id="MobiDB-lite"/>
    </source>
</evidence>
<evidence type="ECO:0000313" key="2">
    <source>
        <dbReference type="EMBL" id="KAJ4265283.1"/>
    </source>
</evidence>
<feature type="compositionally biased region" description="Basic and acidic residues" evidence="1">
    <location>
        <begin position="219"/>
        <end position="250"/>
    </location>
</feature>
<dbReference type="EMBL" id="JAOQAZ010000006">
    <property type="protein sequence ID" value="KAJ4265283.1"/>
    <property type="molecule type" value="Genomic_DNA"/>
</dbReference>
<feature type="compositionally biased region" description="Polar residues" evidence="1">
    <location>
        <begin position="252"/>
        <end position="267"/>
    </location>
</feature>
<keyword evidence="3" id="KW-1185">Reference proteome</keyword>
<dbReference type="Proteomes" id="UP001152049">
    <property type="component" value="Unassembled WGS sequence"/>
</dbReference>
<feature type="region of interest" description="Disordered" evidence="1">
    <location>
        <begin position="530"/>
        <end position="550"/>
    </location>
</feature>
<gene>
    <name evidence="2" type="ORF">NW762_004568</name>
</gene>
<feature type="compositionally biased region" description="Basic and acidic residues" evidence="1">
    <location>
        <begin position="1"/>
        <end position="10"/>
    </location>
</feature>
<comment type="caution">
    <text evidence="2">The sequence shown here is derived from an EMBL/GenBank/DDBJ whole genome shotgun (WGS) entry which is preliminary data.</text>
</comment>
<protein>
    <submittedName>
        <fullName evidence="2">Uncharacterized protein</fullName>
    </submittedName>
</protein>
<dbReference type="OrthoDB" id="4367258at2759"/>